<name>A0A6C0BR04_9ZZZZ</name>
<protein>
    <submittedName>
        <fullName evidence="1">Uncharacterized protein</fullName>
    </submittedName>
</protein>
<evidence type="ECO:0000313" key="1">
    <source>
        <dbReference type="EMBL" id="QHS94626.1"/>
    </source>
</evidence>
<proteinExistence type="predicted"/>
<reference evidence="1" key="1">
    <citation type="journal article" date="2020" name="Nature">
        <title>Giant virus diversity and host interactions through global metagenomics.</title>
        <authorList>
            <person name="Schulz F."/>
            <person name="Roux S."/>
            <person name="Paez-Espino D."/>
            <person name="Jungbluth S."/>
            <person name="Walsh D.A."/>
            <person name="Denef V.J."/>
            <person name="McMahon K.D."/>
            <person name="Konstantinidis K.T."/>
            <person name="Eloe-Fadrosh E.A."/>
            <person name="Kyrpides N.C."/>
            <person name="Woyke T."/>
        </authorList>
    </citation>
    <scope>NUCLEOTIDE SEQUENCE</scope>
    <source>
        <strain evidence="1">GVMAG-M-3300018416-45</strain>
    </source>
</reference>
<sequence>MPLSYEEFVNEMGKRCRTDTHLLRLLSTFDWNSDDYEDCLYFDLIYTINCYSRNETDEYKVMDIYERMLADVIRNGYGHILDRLVIHRDRLFKFWYIKIIMPNA</sequence>
<dbReference type="AlphaFoldDB" id="A0A6C0BR04"/>
<dbReference type="EMBL" id="MN739227">
    <property type="protein sequence ID" value="QHS94626.1"/>
    <property type="molecule type" value="Genomic_DNA"/>
</dbReference>
<organism evidence="1">
    <name type="scientific">viral metagenome</name>
    <dbReference type="NCBI Taxonomy" id="1070528"/>
    <lineage>
        <taxon>unclassified sequences</taxon>
        <taxon>metagenomes</taxon>
        <taxon>organismal metagenomes</taxon>
    </lineage>
</organism>
<accession>A0A6C0BR04</accession>